<sequence length="61" mass="7163">MCILDVHYQMDGIKYKKSYLLALPEDGFQLRKNIQHVLFKEHQQEITILSTDLEELDLVAS</sequence>
<gene>
    <name evidence="1" type="ORF">COK98_31505</name>
</gene>
<dbReference type="Proteomes" id="UP000226257">
    <property type="component" value="Unassembled WGS sequence"/>
</dbReference>
<reference evidence="1 2" key="1">
    <citation type="submission" date="2017-09" db="EMBL/GenBank/DDBJ databases">
        <title>Large-scale bioinformatics analysis of Bacillus genomes uncovers conserved roles of natural products in bacterial physiology.</title>
        <authorList>
            <consortium name="Agbiome Team Llc"/>
            <person name="Bleich R.M."/>
            <person name="Grubbs K.J."/>
            <person name="Santa Maria K.C."/>
            <person name="Allen S.E."/>
            <person name="Farag S."/>
            <person name="Shank E.A."/>
            <person name="Bowers A."/>
        </authorList>
    </citation>
    <scope>NUCLEOTIDE SEQUENCE [LARGE SCALE GENOMIC DNA]</scope>
    <source>
        <strain evidence="1 2">AFS060282</strain>
    </source>
</reference>
<name>A0A150E0D5_BACCE</name>
<evidence type="ECO:0000313" key="1">
    <source>
        <dbReference type="EMBL" id="PFV00200.1"/>
    </source>
</evidence>
<organism evidence="1 2">
    <name type="scientific">Bacillus cereus</name>
    <dbReference type="NCBI Taxonomy" id="1396"/>
    <lineage>
        <taxon>Bacteria</taxon>
        <taxon>Bacillati</taxon>
        <taxon>Bacillota</taxon>
        <taxon>Bacilli</taxon>
        <taxon>Bacillales</taxon>
        <taxon>Bacillaceae</taxon>
        <taxon>Bacillus</taxon>
        <taxon>Bacillus cereus group</taxon>
    </lineage>
</organism>
<dbReference type="RefSeq" id="WP_061529217.1">
    <property type="nucleotide sequence ID" value="NZ_NTQI01000069.1"/>
</dbReference>
<dbReference type="EMBL" id="NVDQ01000071">
    <property type="protein sequence ID" value="PFV00200.1"/>
    <property type="molecule type" value="Genomic_DNA"/>
</dbReference>
<comment type="caution">
    <text evidence="1">The sequence shown here is derived from an EMBL/GenBank/DDBJ whole genome shotgun (WGS) entry which is preliminary data.</text>
</comment>
<proteinExistence type="predicted"/>
<protein>
    <submittedName>
        <fullName evidence="1">Uncharacterized protein</fullName>
    </submittedName>
</protein>
<evidence type="ECO:0000313" key="2">
    <source>
        <dbReference type="Proteomes" id="UP000226257"/>
    </source>
</evidence>
<dbReference type="AlphaFoldDB" id="A0A150E0D5"/>
<accession>A0A150E0D5</accession>